<evidence type="ECO:0000313" key="1">
    <source>
        <dbReference type="EMBL" id="KAF5760931.1"/>
    </source>
</evidence>
<dbReference type="AlphaFoldDB" id="A0A251SJ89"/>
<dbReference type="EMBL" id="MNCJ02000331">
    <property type="protein sequence ID" value="KAF5760931.1"/>
    <property type="molecule type" value="Genomic_DNA"/>
</dbReference>
<reference evidence="1 3" key="1">
    <citation type="journal article" date="2017" name="Nature">
        <title>The sunflower genome provides insights into oil metabolism, flowering and Asterid evolution.</title>
        <authorList>
            <person name="Badouin H."/>
            <person name="Gouzy J."/>
            <person name="Grassa C.J."/>
            <person name="Murat F."/>
            <person name="Staton S.E."/>
            <person name="Cottret L."/>
            <person name="Lelandais-Briere C."/>
            <person name="Owens G.L."/>
            <person name="Carrere S."/>
            <person name="Mayjonade B."/>
            <person name="Legrand L."/>
            <person name="Gill N."/>
            <person name="Kane N.C."/>
            <person name="Bowers J.E."/>
            <person name="Hubner S."/>
            <person name="Bellec A."/>
            <person name="Berard A."/>
            <person name="Berges H."/>
            <person name="Blanchet N."/>
            <person name="Boniface M.C."/>
            <person name="Brunel D."/>
            <person name="Catrice O."/>
            <person name="Chaidir N."/>
            <person name="Claudel C."/>
            <person name="Donnadieu C."/>
            <person name="Faraut T."/>
            <person name="Fievet G."/>
            <person name="Helmstetter N."/>
            <person name="King M."/>
            <person name="Knapp S.J."/>
            <person name="Lai Z."/>
            <person name="Le Paslier M.C."/>
            <person name="Lippi Y."/>
            <person name="Lorenzon L."/>
            <person name="Mandel J.R."/>
            <person name="Marage G."/>
            <person name="Marchand G."/>
            <person name="Marquand E."/>
            <person name="Bret-Mestries E."/>
            <person name="Morien E."/>
            <person name="Nambeesan S."/>
            <person name="Nguyen T."/>
            <person name="Pegot-Espagnet P."/>
            <person name="Pouilly N."/>
            <person name="Raftis F."/>
            <person name="Sallet E."/>
            <person name="Schiex T."/>
            <person name="Thomas J."/>
            <person name="Vandecasteele C."/>
            <person name="Vares D."/>
            <person name="Vear F."/>
            <person name="Vautrin S."/>
            <person name="Crespi M."/>
            <person name="Mangin B."/>
            <person name="Burke J.M."/>
            <person name="Salse J."/>
            <person name="Munos S."/>
            <person name="Vincourt P."/>
            <person name="Rieseberg L.H."/>
            <person name="Langlade N.B."/>
        </authorList>
    </citation>
    <scope>NUCLEOTIDE SEQUENCE [LARGE SCALE GENOMIC DNA]</scope>
    <source>
        <strain evidence="3">cv. SF193</strain>
        <tissue evidence="1">Leaves</tissue>
    </source>
</reference>
<dbReference type="EMBL" id="CM007903">
    <property type="protein sequence ID" value="OTF98688.1"/>
    <property type="molecule type" value="Genomic_DNA"/>
</dbReference>
<evidence type="ECO:0000313" key="3">
    <source>
        <dbReference type="Proteomes" id="UP000215914"/>
    </source>
</evidence>
<protein>
    <submittedName>
        <fullName evidence="2">Uncharacterized protein</fullName>
    </submittedName>
</protein>
<accession>A0A251SJ89</accession>
<keyword evidence="3" id="KW-1185">Reference proteome</keyword>
<dbReference type="Gramene" id="mRNA:HanXRQr2_Chr16g0759191">
    <property type="protein sequence ID" value="mRNA:HanXRQr2_Chr16g0759191"/>
    <property type="gene ID" value="HanXRQr2_Chr16g0759191"/>
</dbReference>
<evidence type="ECO:0000313" key="2">
    <source>
        <dbReference type="EMBL" id="OTF98688.1"/>
    </source>
</evidence>
<reference evidence="2" key="2">
    <citation type="submission" date="2017-02" db="EMBL/GenBank/DDBJ databases">
        <title>Sunflower complete genome.</title>
        <authorList>
            <person name="Langlade N."/>
            <person name="Munos S."/>
        </authorList>
    </citation>
    <scope>NUCLEOTIDE SEQUENCE [LARGE SCALE GENOMIC DNA]</scope>
    <source>
        <tissue evidence="2">Leaves</tissue>
    </source>
</reference>
<organism evidence="2 3">
    <name type="scientific">Helianthus annuus</name>
    <name type="common">Common sunflower</name>
    <dbReference type="NCBI Taxonomy" id="4232"/>
    <lineage>
        <taxon>Eukaryota</taxon>
        <taxon>Viridiplantae</taxon>
        <taxon>Streptophyta</taxon>
        <taxon>Embryophyta</taxon>
        <taxon>Tracheophyta</taxon>
        <taxon>Spermatophyta</taxon>
        <taxon>Magnoliopsida</taxon>
        <taxon>eudicotyledons</taxon>
        <taxon>Gunneridae</taxon>
        <taxon>Pentapetalae</taxon>
        <taxon>asterids</taxon>
        <taxon>campanulids</taxon>
        <taxon>Asterales</taxon>
        <taxon>Asteraceae</taxon>
        <taxon>Asteroideae</taxon>
        <taxon>Heliantheae alliance</taxon>
        <taxon>Heliantheae</taxon>
        <taxon>Helianthus</taxon>
    </lineage>
</organism>
<dbReference type="InParanoid" id="A0A251SJ89"/>
<dbReference type="Proteomes" id="UP000215914">
    <property type="component" value="Chromosome 14"/>
</dbReference>
<proteinExistence type="predicted"/>
<sequence>MCSPQFPFYFISWLSAHLSKTVQTINFPIICSYVRISCLCTTNPQTLKEKIRFLLPPFCVRIQGTSNPKFVRFSSSSDPSLFLNSVVRYMAGACTKGWSLWQGTICWILIEHYELNNLLGF</sequence>
<reference evidence="1" key="3">
    <citation type="submission" date="2020-06" db="EMBL/GenBank/DDBJ databases">
        <title>Helianthus annuus Genome sequencing and assembly Release 2.</title>
        <authorList>
            <person name="Gouzy J."/>
            <person name="Langlade N."/>
            <person name="Munos S."/>
        </authorList>
    </citation>
    <scope>NUCLEOTIDE SEQUENCE</scope>
    <source>
        <tissue evidence="1">Leaves</tissue>
    </source>
</reference>
<name>A0A251SJ89_HELAN</name>
<gene>
    <name evidence="2" type="ORF">HannXRQ_Chr14g0448371</name>
    <name evidence="1" type="ORF">HanXRQr2_Chr16g0759191</name>
</gene>